<comment type="caution">
    <text evidence="8">The sequence shown here is derived from an EMBL/GenBank/DDBJ whole genome shotgun (WGS) entry which is preliminary data.</text>
</comment>
<feature type="domain" description="HTH gntR-type" evidence="7">
    <location>
        <begin position="5"/>
        <end position="73"/>
    </location>
</feature>
<dbReference type="CDD" id="cd07377">
    <property type="entry name" value="WHTH_GntR"/>
    <property type="match status" value="1"/>
</dbReference>
<dbReference type="SMART" id="SM00345">
    <property type="entry name" value="HTH_GNTR"/>
    <property type="match status" value="1"/>
</dbReference>
<dbReference type="PANTHER" id="PTHR43537:SF34">
    <property type="entry name" value="PYRUVATE DEHYDROGENASE COMPLEX REPRESSOR"/>
    <property type="match status" value="1"/>
</dbReference>
<dbReference type="Proteomes" id="UP000640333">
    <property type="component" value="Unassembled WGS sequence"/>
</dbReference>
<keyword evidence="2" id="KW-0805">Transcription regulation</keyword>
<dbReference type="EMBL" id="JADEYS010000007">
    <property type="protein sequence ID" value="MBE9397432.1"/>
    <property type="molecule type" value="Genomic_DNA"/>
</dbReference>
<dbReference type="PRINTS" id="PR00035">
    <property type="entry name" value="HTHGNTR"/>
</dbReference>
<organism evidence="8 9">
    <name type="scientific">Pontibacterium sinense</name>
    <dbReference type="NCBI Taxonomy" id="2781979"/>
    <lineage>
        <taxon>Bacteria</taxon>
        <taxon>Pseudomonadati</taxon>
        <taxon>Pseudomonadota</taxon>
        <taxon>Gammaproteobacteria</taxon>
        <taxon>Oceanospirillales</taxon>
        <taxon>Oceanospirillaceae</taxon>
        <taxon>Pontibacterium</taxon>
    </lineage>
</organism>
<dbReference type="InterPro" id="IPR000524">
    <property type="entry name" value="Tscrpt_reg_HTH_GntR"/>
</dbReference>
<dbReference type="Gene3D" id="1.20.120.530">
    <property type="entry name" value="GntR ligand-binding domain-like"/>
    <property type="match status" value="1"/>
</dbReference>
<comment type="function">
    <text evidence="5">Transcriptional repressor for the pyruvate dehydrogenase complex genes aceEF and lpd.</text>
</comment>
<dbReference type="SUPFAM" id="SSF48008">
    <property type="entry name" value="GntR ligand-binding domain-like"/>
    <property type="match status" value="1"/>
</dbReference>
<keyword evidence="1" id="KW-0678">Repressor</keyword>
<sequence length="231" mass="26591">MSDEQRLSQIIVQQLRDKILFGQIVPGEKMVSQRQLSVDHQVSRSTVREAFTQLEQQGLIETRHGAASRCCNLLEPHFKLTLEGVGDNFEFQRQVMEARAALEGEAAYYAAQRASDEQLQRLDEEFHRMQARSEDTTLAKAKADLTFHMQIAESSHNLLIISFSQIFYNRYFNAIYGVLSRTLKKFGRYPDGISAQHSQIHKALMNRDADTARRVAEEHILYTLRSLEKTE</sequence>
<dbReference type="InterPro" id="IPR008920">
    <property type="entry name" value="TF_FadR/GntR_C"/>
</dbReference>
<dbReference type="GO" id="GO:0003700">
    <property type="term" value="F:DNA-binding transcription factor activity"/>
    <property type="evidence" value="ECO:0007669"/>
    <property type="project" value="InterPro"/>
</dbReference>
<protein>
    <recommendedName>
        <fullName evidence="6">Pyruvate dehydrogenase complex repressor</fullName>
    </recommendedName>
</protein>
<dbReference type="SMART" id="SM00895">
    <property type="entry name" value="FCD"/>
    <property type="match status" value="1"/>
</dbReference>
<reference evidence="8" key="1">
    <citation type="submission" date="2020-10" db="EMBL/GenBank/DDBJ databases">
        <title>Bacterium isolated from coastal waters sediment.</title>
        <authorList>
            <person name="Chen R.-J."/>
            <person name="Lu D.-C."/>
            <person name="Zhu K.-L."/>
            <person name="Du Z.-J."/>
        </authorList>
    </citation>
    <scope>NUCLEOTIDE SEQUENCE</scope>
    <source>
        <strain evidence="8">N1Y112</strain>
    </source>
</reference>
<evidence type="ECO:0000256" key="4">
    <source>
        <dbReference type="ARBA" id="ARBA00023163"/>
    </source>
</evidence>
<keyword evidence="3" id="KW-0238">DNA-binding</keyword>
<evidence type="ECO:0000259" key="7">
    <source>
        <dbReference type="PROSITE" id="PS50949"/>
    </source>
</evidence>
<accession>A0A8J7FC97</accession>
<evidence type="ECO:0000313" key="8">
    <source>
        <dbReference type="EMBL" id="MBE9397432.1"/>
    </source>
</evidence>
<name>A0A8J7FC97_9GAMM</name>
<dbReference type="SUPFAM" id="SSF46785">
    <property type="entry name" value="Winged helix' DNA-binding domain"/>
    <property type="match status" value="1"/>
</dbReference>
<evidence type="ECO:0000256" key="1">
    <source>
        <dbReference type="ARBA" id="ARBA00022491"/>
    </source>
</evidence>
<dbReference type="PROSITE" id="PS50949">
    <property type="entry name" value="HTH_GNTR"/>
    <property type="match status" value="1"/>
</dbReference>
<dbReference type="RefSeq" id="WP_193952977.1">
    <property type="nucleotide sequence ID" value="NZ_JADEYS010000007.1"/>
</dbReference>
<evidence type="ECO:0000256" key="5">
    <source>
        <dbReference type="ARBA" id="ARBA00037357"/>
    </source>
</evidence>
<keyword evidence="9" id="KW-1185">Reference proteome</keyword>
<proteinExistence type="predicted"/>
<evidence type="ECO:0000313" key="9">
    <source>
        <dbReference type="Proteomes" id="UP000640333"/>
    </source>
</evidence>
<keyword evidence="4" id="KW-0804">Transcription</keyword>
<dbReference type="InterPro" id="IPR036390">
    <property type="entry name" value="WH_DNA-bd_sf"/>
</dbReference>
<dbReference type="InterPro" id="IPR036388">
    <property type="entry name" value="WH-like_DNA-bd_sf"/>
</dbReference>
<evidence type="ECO:0000256" key="6">
    <source>
        <dbReference type="ARBA" id="ARBA00039592"/>
    </source>
</evidence>
<dbReference type="Gene3D" id="1.10.10.10">
    <property type="entry name" value="Winged helix-like DNA-binding domain superfamily/Winged helix DNA-binding domain"/>
    <property type="match status" value="1"/>
</dbReference>
<dbReference type="AlphaFoldDB" id="A0A8J7FC97"/>
<evidence type="ECO:0000256" key="2">
    <source>
        <dbReference type="ARBA" id="ARBA00023015"/>
    </source>
</evidence>
<dbReference type="InterPro" id="IPR011711">
    <property type="entry name" value="GntR_C"/>
</dbReference>
<dbReference type="Pfam" id="PF00392">
    <property type="entry name" value="GntR"/>
    <property type="match status" value="1"/>
</dbReference>
<evidence type="ECO:0000256" key="3">
    <source>
        <dbReference type="ARBA" id="ARBA00023125"/>
    </source>
</evidence>
<dbReference type="PANTHER" id="PTHR43537">
    <property type="entry name" value="TRANSCRIPTIONAL REGULATOR, GNTR FAMILY"/>
    <property type="match status" value="1"/>
</dbReference>
<gene>
    <name evidence="8" type="ORF">IOQ59_09175</name>
</gene>
<dbReference type="GO" id="GO:0003677">
    <property type="term" value="F:DNA binding"/>
    <property type="evidence" value="ECO:0007669"/>
    <property type="project" value="UniProtKB-KW"/>
</dbReference>
<dbReference type="Pfam" id="PF07729">
    <property type="entry name" value="FCD"/>
    <property type="match status" value="1"/>
</dbReference>